<name>A0A069RL50_PEPLI</name>
<dbReference type="RefSeq" id="WP_038265617.1">
    <property type="nucleotide sequence ID" value="NZ_FSRH01000018.1"/>
</dbReference>
<dbReference type="SUPFAM" id="SSF88659">
    <property type="entry name" value="Sigma3 and sigma4 domains of RNA polymerase sigma factors"/>
    <property type="match status" value="1"/>
</dbReference>
<dbReference type="Gene3D" id="1.20.120.1810">
    <property type="match status" value="1"/>
</dbReference>
<dbReference type="Proteomes" id="UP000027946">
    <property type="component" value="Unassembled WGS sequence"/>
</dbReference>
<dbReference type="EMBL" id="JJMM01000012">
    <property type="protein sequence ID" value="KDR94942.1"/>
    <property type="molecule type" value="Genomic_DNA"/>
</dbReference>
<dbReference type="SUPFAM" id="SSF88946">
    <property type="entry name" value="Sigma2 domain of RNA polymerase sigma factors"/>
    <property type="match status" value="1"/>
</dbReference>
<organism evidence="1 2">
    <name type="scientific">Peptoclostridium litorale DSM 5388</name>
    <dbReference type="NCBI Taxonomy" id="1121324"/>
    <lineage>
        <taxon>Bacteria</taxon>
        <taxon>Bacillati</taxon>
        <taxon>Bacillota</taxon>
        <taxon>Clostridia</taxon>
        <taxon>Peptostreptococcales</taxon>
        <taxon>Peptoclostridiaceae</taxon>
        <taxon>Peptoclostridium</taxon>
    </lineage>
</organism>
<dbReference type="OrthoDB" id="1752735at2"/>
<accession>A0A069RL50</accession>
<dbReference type="GO" id="GO:0006352">
    <property type="term" value="P:DNA-templated transcription initiation"/>
    <property type="evidence" value="ECO:0007669"/>
    <property type="project" value="InterPro"/>
</dbReference>
<reference evidence="1 2" key="1">
    <citation type="submission" date="2014-03" db="EMBL/GenBank/DDBJ databases">
        <title>Genome sequence of Clostridium litorale W6, DSM 5388.</title>
        <authorList>
            <person name="Poehlein A."/>
            <person name="Jagirdar A."/>
            <person name="Khonsari B."/>
            <person name="Chibani C.M."/>
            <person name="Gutierrez Gutierrez D.A."/>
            <person name="Davydova E."/>
            <person name="Alghaithi H.S."/>
            <person name="Nair K.P."/>
            <person name="Dhamotharan K."/>
            <person name="Chandran L."/>
            <person name="G W."/>
            <person name="Daniel R."/>
        </authorList>
    </citation>
    <scope>NUCLEOTIDE SEQUENCE [LARGE SCALE GENOMIC DNA]</scope>
    <source>
        <strain evidence="1 2">W6</strain>
    </source>
</reference>
<evidence type="ECO:0000313" key="1">
    <source>
        <dbReference type="EMBL" id="KDR94942.1"/>
    </source>
</evidence>
<dbReference type="InterPro" id="IPR013324">
    <property type="entry name" value="RNA_pol_sigma_r3/r4-like"/>
</dbReference>
<comment type="caution">
    <text evidence="1">The sequence shown here is derived from an EMBL/GenBank/DDBJ whole genome shotgun (WGS) entry which is preliminary data.</text>
</comment>
<dbReference type="STRING" id="1121324.CLIT_12c00100"/>
<dbReference type="GO" id="GO:0003700">
    <property type="term" value="F:DNA-binding transcription factor activity"/>
    <property type="evidence" value="ECO:0007669"/>
    <property type="project" value="InterPro"/>
</dbReference>
<dbReference type="InterPro" id="IPR013325">
    <property type="entry name" value="RNA_pol_sigma_r2"/>
</dbReference>
<keyword evidence="2" id="KW-1185">Reference proteome</keyword>
<sequence>MKSFQPQEIEKYEMIEELAIKASKGCSQSESKLLELFTPLLISKCKFYFGKYDEDLIQDGKVRLIELIRLFDPEKGSHFCGYVKYMISTFYWNAKRHIMALGDVEGVCGSEGDYSSSAISDFSGIEYAELHMLVDSLPSIHKNLIGLVFYEDLTILQASRSMGISYSYALKIKSDAMGMLRSSYFHK</sequence>
<gene>
    <name evidence="1" type="ORF">CLIT_12c00100</name>
</gene>
<protein>
    <submittedName>
        <fullName evidence="1">Uncharacterized protein</fullName>
    </submittedName>
</protein>
<evidence type="ECO:0000313" key="2">
    <source>
        <dbReference type="Proteomes" id="UP000027946"/>
    </source>
</evidence>
<proteinExistence type="predicted"/>
<dbReference type="AlphaFoldDB" id="A0A069RL50"/>
<dbReference type="eggNOG" id="COG1595">
    <property type="taxonomic scope" value="Bacteria"/>
</dbReference>